<comment type="similarity">
    <text evidence="2 8">Belongs to the cytochrome P450 family.</text>
</comment>
<organism evidence="9 10">
    <name type="scientific">Paracoccidioides lutzii (strain ATCC MYA-826 / Pb01)</name>
    <name type="common">Paracoccidioides brasiliensis</name>
    <dbReference type="NCBI Taxonomy" id="502779"/>
    <lineage>
        <taxon>Eukaryota</taxon>
        <taxon>Fungi</taxon>
        <taxon>Dikarya</taxon>
        <taxon>Ascomycota</taxon>
        <taxon>Pezizomycotina</taxon>
        <taxon>Eurotiomycetes</taxon>
        <taxon>Eurotiomycetidae</taxon>
        <taxon>Onygenales</taxon>
        <taxon>Ajellomycetaceae</taxon>
        <taxon>Paracoccidioides</taxon>
    </lineage>
</organism>
<dbReference type="VEuPathDB" id="FungiDB:PAAG_06402"/>
<sequence>MGPLPLWLTASLAAVAVSLAAVIIRYLLATQRPKDFPPGPPTLIGIGNLHQIPLKQPFLQFHEWSKTYGDIVGLKIGSSNLVVLHSAQYVRELFEKRGSIYSGRPYSYVHVEHVYREHADKHLLNLQNGPYLRQWRAAASSLLGPAGVRQSIPMQEATSAILVHELLQTTPSKSLEHFKSWALATPLLAITGQRLEDRGKAFSDRHFSAQQQWIELLEPGSAPLAAVVPFLRWVPERFASWKGKARCVRQYMLEEYYGFLKSAKELCNSADDSPKTSGYVSTRFRCLMTKIIEESESEERKGGRRSFNSDQIAYLGGSLLDAAVGTTWTTTMIFILLMAAYPDIQAKAREEIDRVSTDKPPGSEVLAQLRYLKASLLEMLKAGLPLTNIKVYRFRPTGPHGLPHVTDHDDIFAGYKIPKGTTVLANVWAIHHNADDYDQPNEFRPERYLDNSFGLKPGVEACEGRRATYVFGAGRRICMGEQFAENAILLAMSKLLWAYNISAPESLDLAVETGFHTGLALSPHPFKVDFVLRDEDRRESVILDYKEASEALKHIGI</sequence>
<dbReference type="Pfam" id="PF00067">
    <property type="entry name" value="p450"/>
    <property type="match status" value="1"/>
</dbReference>
<dbReference type="Gene3D" id="1.10.630.10">
    <property type="entry name" value="Cytochrome P450"/>
    <property type="match status" value="1"/>
</dbReference>
<gene>
    <name evidence="9" type="ORF">PAAG_06402</name>
</gene>
<dbReference type="PANTHER" id="PTHR46300:SF2">
    <property type="entry name" value="CYTOCHROME P450 MONOOXYGENASE ALNH-RELATED"/>
    <property type="match status" value="1"/>
</dbReference>
<dbReference type="GO" id="GO:0020037">
    <property type="term" value="F:heme binding"/>
    <property type="evidence" value="ECO:0007669"/>
    <property type="project" value="InterPro"/>
</dbReference>
<dbReference type="InterPro" id="IPR017972">
    <property type="entry name" value="Cyt_P450_CS"/>
</dbReference>
<dbReference type="KEGG" id="pbl:PAAG_06402"/>
<evidence type="ECO:0000256" key="1">
    <source>
        <dbReference type="ARBA" id="ARBA00001971"/>
    </source>
</evidence>
<dbReference type="InterPro" id="IPR050364">
    <property type="entry name" value="Cytochrome_P450_fung"/>
</dbReference>
<keyword evidence="10" id="KW-1185">Reference proteome</keyword>
<keyword evidence="3 7" id="KW-0479">Metal-binding</keyword>
<dbReference type="InterPro" id="IPR036396">
    <property type="entry name" value="Cyt_P450_sf"/>
</dbReference>
<accession>C1H6L1</accession>
<feature type="binding site" description="axial binding residue" evidence="7">
    <location>
        <position position="478"/>
    </location>
    <ligand>
        <name>heme</name>
        <dbReference type="ChEBI" id="CHEBI:30413"/>
    </ligand>
    <ligandPart>
        <name>Fe</name>
        <dbReference type="ChEBI" id="CHEBI:18248"/>
    </ligandPart>
</feature>
<evidence type="ECO:0000256" key="7">
    <source>
        <dbReference type="PIRSR" id="PIRSR602401-1"/>
    </source>
</evidence>
<dbReference type="Proteomes" id="UP000002059">
    <property type="component" value="Partially assembled WGS sequence"/>
</dbReference>
<reference evidence="9 10" key="1">
    <citation type="journal article" date="2011" name="PLoS Genet.">
        <title>Comparative genomic analysis of human fungal pathogens causing paracoccidioidomycosis.</title>
        <authorList>
            <person name="Desjardins C.A."/>
            <person name="Champion M.D."/>
            <person name="Holder J.W."/>
            <person name="Muszewska A."/>
            <person name="Goldberg J."/>
            <person name="Bailao A.M."/>
            <person name="Brigido M.M."/>
            <person name="Ferreira M.E."/>
            <person name="Garcia A.M."/>
            <person name="Grynberg M."/>
            <person name="Gujja S."/>
            <person name="Heiman D.I."/>
            <person name="Henn M.R."/>
            <person name="Kodira C.D."/>
            <person name="Leon-Narvaez H."/>
            <person name="Longo L.V."/>
            <person name="Ma L.J."/>
            <person name="Malavazi I."/>
            <person name="Matsuo A.L."/>
            <person name="Morais F.V."/>
            <person name="Pereira M."/>
            <person name="Rodriguez-Brito S."/>
            <person name="Sakthikumar S."/>
            <person name="Salem-Izacc S.M."/>
            <person name="Sykes S.M."/>
            <person name="Teixeira M.M."/>
            <person name="Vallejo M.C."/>
            <person name="Walter M.E."/>
            <person name="Yandava C."/>
            <person name="Young S."/>
            <person name="Zeng Q."/>
            <person name="Zucker J."/>
            <person name="Felipe M.S."/>
            <person name="Goldman G.H."/>
            <person name="Haas B.J."/>
            <person name="McEwen J.G."/>
            <person name="Nino-Vega G."/>
            <person name="Puccia R."/>
            <person name="San-Blas G."/>
            <person name="Soares C.M."/>
            <person name="Birren B.W."/>
            <person name="Cuomo C.A."/>
        </authorList>
    </citation>
    <scope>NUCLEOTIDE SEQUENCE [LARGE SCALE GENOMIC DNA]</scope>
    <source>
        <strain evidence="10">ATCC MYA-826 / Pb01</strain>
    </source>
</reference>
<dbReference type="SUPFAM" id="SSF48264">
    <property type="entry name" value="Cytochrome P450"/>
    <property type="match status" value="1"/>
</dbReference>
<dbReference type="GO" id="GO:0005506">
    <property type="term" value="F:iron ion binding"/>
    <property type="evidence" value="ECO:0007669"/>
    <property type="project" value="InterPro"/>
</dbReference>
<dbReference type="GO" id="GO:0004497">
    <property type="term" value="F:monooxygenase activity"/>
    <property type="evidence" value="ECO:0007669"/>
    <property type="project" value="UniProtKB-KW"/>
</dbReference>
<evidence type="ECO:0000313" key="9">
    <source>
        <dbReference type="EMBL" id="EEH35355.2"/>
    </source>
</evidence>
<dbReference type="RefSeq" id="XP_015700106.1">
    <property type="nucleotide sequence ID" value="XM_015845880.1"/>
</dbReference>
<dbReference type="OMA" id="LYMAREQ"/>
<dbReference type="InterPro" id="IPR002401">
    <property type="entry name" value="Cyt_P450_E_grp-I"/>
</dbReference>
<evidence type="ECO:0000256" key="5">
    <source>
        <dbReference type="ARBA" id="ARBA00023004"/>
    </source>
</evidence>
<dbReference type="GO" id="GO:0016705">
    <property type="term" value="F:oxidoreductase activity, acting on paired donors, with incorporation or reduction of molecular oxygen"/>
    <property type="evidence" value="ECO:0007669"/>
    <property type="project" value="InterPro"/>
</dbReference>
<evidence type="ECO:0000256" key="3">
    <source>
        <dbReference type="ARBA" id="ARBA00022723"/>
    </source>
</evidence>
<dbReference type="HOGENOM" id="CLU_001570_2_1_1"/>
<dbReference type="CDD" id="cd11065">
    <property type="entry name" value="CYP64-like"/>
    <property type="match status" value="1"/>
</dbReference>
<name>C1H6L1_PARBA</name>
<dbReference type="STRING" id="502779.C1H6L1"/>
<dbReference type="PRINTS" id="PR00463">
    <property type="entry name" value="EP450I"/>
</dbReference>
<dbReference type="eggNOG" id="KOG0156">
    <property type="taxonomic scope" value="Eukaryota"/>
</dbReference>
<evidence type="ECO:0000313" key="10">
    <source>
        <dbReference type="Proteomes" id="UP000002059"/>
    </source>
</evidence>
<dbReference type="OrthoDB" id="1103324at2759"/>
<dbReference type="PANTHER" id="PTHR46300">
    <property type="entry name" value="P450, PUTATIVE (EUROFUNG)-RELATED-RELATED"/>
    <property type="match status" value="1"/>
</dbReference>
<proteinExistence type="inferred from homology"/>
<comment type="cofactor">
    <cofactor evidence="1 7">
        <name>heme</name>
        <dbReference type="ChEBI" id="CHEBI:30413"/>
    </cofactor>
</comment>
<dbReference type="AlphaFoldDB" id="C1H6L1"/>
<keyword evidence="5 7" id="KW-0408">Iron</keyword>
<evidence type="ECO:0000256" key="8">
    <source>
        <dbReference type="RuleBase" id="RU000461"/>
    </source>
</evidence>
<keyword evidence="6 8" id="KW-0503">Monooxygenase</keyword>
<evidence type="ECO:0000256" key="4">
    <source>
        <dbReference type="ARBA" id="ARBA00023002"/>
    </source>
</evidence>
<dbReference type="PROSITE" id="PS00086">
    <property type="entry name" value="CYTOCHROME_P450"/>
    <property type="match status" value="1"/>
</dbReference>
<dbReference type="InterPro" id="IPR001128">
    <property type="entry name" value="Cyt_P450"/>
</dbReference>
<keyword evidence="4 8" id="KW-0560">Oxidoreductase</keyword>
<dbReference type="EMBL" id="KN294009">
    <property type="protein sequence ID" value="EEH35355.2"/>
    <property type="molecule type" value="Genomic_DNA"/>
</dbReference>
<evidence type="ECO:0000256" key="2">
    <source>
        <dbReference type="ARBA" id="ARBA00010617"/>
    </source>
</evidence>
<dbReference type="GeneID" id="9094934"/>
<evidence type="ECO:0000256" key="6">
    <source>
        <dbReference type="ARBA" id="ARBA00023033"/>
    </source>
</evidence>
<keyword evidence="7 8" id="KW-0349">Heme</keyword>
<protein>
    <submittedName>
        <fullName evidence="9">Cytochrome P450 3 monooxygenase</fullName>
    </submittedName>
</protein>